<dbReference type="EMBL" id="JBAWSY010000013">
    <property type="protein sequence ID" value="MEI4770923.1"/>
    <property type="molecule type" value="Genomic_DNA"/>
</dbReference>
<dbReference type="Proteomes" id="UP001364890">
    <property type="component" value="Unassembled WGS sequence"/>
</dbReference>
<proteinExistence type="predicted"/>
<evidence type="ECO:0000313" key="3">
    <source>
        <dbReference type="Proteomes" id="UP001364890"/>
    </source>
</evidence>
<feature type="domain" description="DUF4037" evidence="1">
    <location>
        <begin position="33"/>
        <end position="127"/>
    </location>
</feature>
<evidence type="ECO:0000259" key="1">
    <source>
        <dbReference type="Pfam" id="PF13228"/>
    </source>
</evidence>
<gene>
    <name evidence="2" type="ORF">WAX74_14970</name>
</gene>
<reference evidence="2 3" key="1">
    <citation type="submission" date="2024-01" db="EMBL/GenBank/DDBJ databases">
        <title>Seven novel Bacillus-like species.</title>
        <authorList>
            <person name="Liu G."/>
        </authorList>
    </citation>
    <scope>NUCLEOTIDE SEQUENCE [LARGE SCALE GENOMIC DNA]</scope>
    <source>
        <strain evidence="2 3">FJAT-51614</strain>
    </source>
</reference>
<dbReference type="Pfam" id="PF13228">
    <property type="entry name" value="DUF4037"/>
    <property type="match status" value="1"/>
</dbReference>
<protein>
    <submittedName>
        <fullName evidence="2">DUF4037 domain-containing protein</fullName>
    </submittedName>
</protein>
<comment type="caution">
    <text evidence="2">The sequence shown here is derived from an EMBL/GenBank/DDBJ whole genome shotgun (WGS) entry which is preliminary data.</text>
</comment>
<dbReference type="InterPro" id="IPR025117">
    <property type="entry name" value="DUF4037"/>
</dbReference>
<keyword evidence="3" id="KW-1185">Reference proteome</keyword>
<sequence length="196" mass="22758">MTKGVKLEISNFLTSTVHKIINNVIVEFDTDLDKQCIVATVYDGIPLHGEEILSKLKKKVEVYPEELSVGMIRENIYLGNRWNNREALLKREDWLMLYKVIVSVQTNLMGILFGLNRLYVHHPAFKWQQHSLEAMNIVPTNTFNRFTSILLSHPKESVSELEGIIQEVYELIRTEYPSLELSEVIDKSLFLRPKNN</sequence>
<name>A0ABU8F7E5_9BACI</name>
<evidence type="ECO:0000313" key="2">
    <source>
        <dbReference type="EMBL" id="MEI4770923.1"/>
    </source>
</evidence>
<accession>A0ABU8F7E5</accession>
<organism evidence="2 3">
    <name type="scientific">Psychrobacillus mangrovi</name>
    <dbReference type="NCBI Taxonomy" id="3117745"/>
    <lineage>
        <taxon>Bacteria</taxon>
        <taxon>Bacillati</taxon>
        <taxon>Bacillota</taxon>
        <taxon>Bacilli</taxon>
        <taxon>Bacillales</taxon>
        <taxon>Bacillaceae</taxon>
        <taxon>Psychrobacillus</taxon>
    </lineage>
</organism>